<name>A0A7K4FPK3_9ARCH</name>
<dbReference type="Proteomes" id="UP000546917">
    <property type="component" value="Unassembled WGS sequence"/>
</dbReference>
<dbReference type="SUPFAM" id="SSF53098">
    <property type="entry name" value="Ribonuclease H-like"/>
    <property type="match status" value="1"/>
</dbReference>
<comment type="caution">
    <text evidence="1">The sequence shown here is derived from an EMBL/GenBank/DDBJ whole genome shotgun (WGS) entry which is preliminary data.</text>
</comment>
<protein>
    <submittedName>
        <fullName evidence="1">DNA polymerase II</fullName>
    </submittedName>
</protein>
<feature type="non-terminal residue" evidence="1">
    <location>
        <position position="192"/>
    </location>
</feature>
<dbReference type="EMBL" id="JABGBP010000145">
    <property type="protein sequence ID" value="NOL60037.1"/>
    <property type="molecule type" value="Genomic_DNA"/>
</dbReference>
<reference evidence="1 2" key="1">
    <citation type="submission" date="2020-05" db="EMBL/GenBank/DDBJ databases">
        <authorList>
            <person name="Zhang R."/>
        </authorList>
    </citation>
    <scope>NUCLEOTIDE SEQUENCE [LARGE SCALE GENOMIC DNA]</scope>
    <source>
        <strain evidence="1 2">DSM 28986</strain>
    </source>
</reference>
<dbReference type="AlphaFoldDB" id="A0A7K4FPK3"/>
<organism evidence="1 2">
    <name type="scientific">Ferroplasma acidiphilum</name>
    <dbReference type="NCBI Taxonomy" id="74969"/>
    <lineage>
        <taxon>Archaea</taxon>
        <taxon>Methanobacteriati</taxon>
        <taxon>Thermoplasmatota</taxon>
        <taxon>Thermoplasmata</taxon>
        <taxon>Thermoplasmatales</taxon>
        <taxon>Ferroplasmaceae</taxon>
        <taxon>Ferroplasma</taxon>
    </lineage>
</organism>
<proteinExistence type="predicted"/>
<accession>A0A7K4FPK3</accession>
<evidence type="ECO:0000313" key="2">
    <source>
        <dbReference type="Proteomes" id="UP000546917"/>
    </source>
</evidence>
<dbReference type="Gene3D" id="3.30.342.10">
    <property type="entry name" value="DNA Polymerase, chain B, domain 1"/>
    <property type="match status" value="1"/>
</dbReference>
<sequence length="192" mass="22142">MNVKMRIVAASYRQSDVTVELYGRTEDNKSITALYYGFKPYFDYVEPDEKCITEIKNNPEFIKMEDKKLFLEGKDVNVKRIYIKSPWKVPELRKICQCQALAADIPFHHRFIYDFDLGSTVEIEGEPAEGEKGNYTTDLVIEINTVKKTDDFNPQLKIFSFDIENSISTREIFVIGYSVFFNGEITEGALTG</sequence>
<gene>
    <name evidence="1" type="ORF">HLB00_04210</name>
</gene>
<dbReference type="InterPro" id="IPR012337">
    <property type="entry name" value="RNaseH-like_sf"/>
</dbReference>
<evidence type="ECO:0000313" key="1">
    <source>
        <dbReference type="EMBL" id="NOL60037.1"/>
    </source>
</evidence>